<evidence type="ECO:0000313" key="1">
    <source>
        <dbReference type="EMBL" id="GAA2375545.1"/>
    </source>
</evidence>
<protein>
    <recommendedName>
        <fullName evidence="3">DUF4262 domain-containing protein</fullName>
    </recommendedName>
</protein>
<reference evidence="1 2" key="1">
    <citation type="journal article" date="2019" name="Int. J. Syst. Evol. Microbiol.">
        <title>The Global Catalogue of Microorganisms (GCM) 10K type strain sequencing project: providing services to taxonomists for standard genome sequencing and annotation.</title>
        <authorList>
            <consortium name="The Broad Institute Genomics Platform"/>
            <consortium name="The Broad Institute Genome Sequencing Center for Infectious Disease"/>
            <person name="Wu L."/>
            <person name="Ma J."/>
        </authorList>
    </citation>
    <scope>NUCLEOTIDE SEQUENCE [LARGE SCALE GENOMIC DNA]</scope>
    <source>
        <strain evidence="1 2">JCM 16227</strain>
    </source>
</reference>
<dbReference type="Proteomes" id="UP001501170">
    <property type="component" value="Unassembled WGS sequence"/>
</dbReference>
<proteinExistence type="predicted"/>
<keyword evidence="2" id="KW-1185">Reference proteome</keyword>
<evidence type="ECO:0000313" key="2">
    <source>
        <dbReference type="Proteomes" id="UP001501170"/>
    </source>
</evidence>
<organism evidence="1 2">
    <name type="scientific">Gordonia cholesterolivorans</name>
    <dbReference type="NCBI Taxonomy" id="559625"/>
    <lineage>
        <taxon>Bacteria</taxon>
        <taxon>Bacillati</taxon>
        <taxon>Actinomycetota</taxon>
        <taxon>Actinomycetes</taxon>
        <taxon>Mycobacteriales</taxon>
        <taxon>Gordoniaceae</taxon>
        <taxon>Gordonia</taxon>
    </lineage>
</organism>
<comment type="caution">
    <text evidence="1">The sequence shown here is derived from an EMBL/GenBank/DDBJ whole genome shotgun (WGS) entry which is preliminary data.</text>
</comment>
<dbReference type="RefSeq" id="WP_006897814.1">
    <property type="nucleotide sequence ID" value="NZ_BAAARB010000005.1"/>
</dbReference>
<gene>
    <name evidence="1" type="ORF">GCM10009855_13480</name>
</gene>
<accession>A0ABN3HC65</accession>
<sequence length="158" mass="16844">MCEFDPRCDGADDLVGDALALIAEGRWSVTGVLGDAANPPLTYTTGLTEHGRPELVMTGLPPDLAGILLDHAARAVVADPGFGPGSDVPARLRRPVRFRAIDVIDAGALRLTRVVYGARFDAIQLVWPDDDGRYPWQSGYSIPARVQPLLGVPESEAA</sequence>
<dbReference type="EMBL" id="BAAARB010000005">
    <property type="protein sequence ID" value="GAA2375545.1"/>
    <property type="molecule type" value="Genomic_DNA"/>
</dbReference>
<name>A0ABN3HC65_9ACTN</name>
<dbReference type="InterPro" id="IPR025358">
    <property type="entry name" value="DUF4262"/>
</dbReference>
<evidence type="ECO:0008006" key="3">
    <source>
        <dbReference type="Google" id="ProtNLM"/>
    </source>
</evidence>
<dbReference type="Pfam" id="PF14081">
    <property type="entry name" value="DUF4262"/>
    <property type="match status" value="1"/>
</dbReference>